<reference evidence="5 6" key="1">
    <citation type="submission" date="2018-06" db="EMBL/GenBank/DDBJ databases">
        <authorList>
            <consortium name="Pathogen Informatics"/>
            <person name="Doyle S."/>
        </authorList>
    </citation>
    <scope>NUCLEOTIDE SEQUENCE [LARGE SCALE GENOMIC DNA]</scope>
    <source>
        <strain evidence="5 6">NCTC12410</strain>
    </source>
</reference>
<gene>
    <name evidence="5" type="ORF">NCTC12410_01120</name>
</gene>
<evidence type="ECO:0000256" key="4">
    <source>
        <dbReference type="SAM" id="Phobius"/>
    </source>
</evidence>
<keyword evidence="3" id="KW-0460">Magnesium</keyword>
<evidence type="ECO:0000256" key="2">
    <source>
        <dbReference type="ARBA" id="ARBA00022801"/>
    </source>
</evidence>
<dbReference type="Proteomes" id="UP000254841">
    <property type="component" value="Unassembled WGS sequence"/>
</dbReference>
<keyword evidence="4" id="KW-0812">Transmembrane</keyword>
<keyword evidence="1" id="KW-0479">Metal-binding</keyword>
<proteinExistence type="predicted"/>
<dbReference type="InterPro" id="IPR023214">
    <property type="entry name" value="HAD_sf"/>
</dbReference>
<dbReference type="InterPro" id="IPR036412">
    <property type="entry name" value="HAD-like_sf"/>
</dbReference>
<protein>
    <submittedName>
        <fullName evidence="5">HAD hydrolase, family IB</fullName>
    </submittedName>
</protein>
<dbReference type="Pfam" id="PF12710">
    <property type="entry name" value="HAD"/>
    <property type="match status" value="2"/>
</dbReference>
<accession>A0A377J4S8</accession>
<keyword evidence="4" id="KW-1133">Transmembrane helix</keyword>
<dbReference type="Gene3D" id="3.40.50.1000">
    <property type="entry name" value="HAD superfamily/HAD-like"/>
    <property type="match status" value="2"/>
</dbReference>
<dbReference type="SUPFAM" id="SSF56784">
    <property type="entry name" value="HAD-like"/>
    <property type="match status" value="1"/>
</dbReference>
<evidence type="ECO:0000256" key="3">
    <source>
        <dbReference type="ARBA" id="ARBA00022842"/>
    </source>
</evidence>
<evidence type="ECO:0000256" key="1">
    <source>
        <dbReference type="ARBA" id="ARBA00022723"/>
    </source>
</evidence>
<dbReference type="GO" id="GO:0046872">
    <property type="term" value="F:metal ion binding"/>
    <property type="evidence" value="ECO:0007669"/>
    <property type="project" value="UniProtKB-KW"/>
</dbReference>
<sequence length="344" mass="38168">MNIAFFDFDGTMAKGDSLLAFVAFVRGKKRLYWGLFSRCFILIGYALGLISNTKAKQALMRYFFAGMDYKEFLQECERFCPELESRLKPAALARLQWHKDRGDRVVMVSASFEEYLAPLCARLGMECIGTRLATQLKKVDSRGDSVLGRHSADFGDLEAAADSCSAPKTSEAVQGASTQAGFFRNPRILKDANWGSLEKSTENKKVDSSKQAPFSVIASRDSGVAIHSQKVDSRNNAQNVEISQNEKAESVFDNQAAGGRIFHQNKRSGVSVSSQVSLEKSTQTLESTFVSGEFATPNCYGEQKAVRIRARYDLSNYAEIYAYGDSKGDRAMLELATHAFYKPF</sequence>
<name>A0A377J4S8_9HELI</name>
<dbReference type="AlphaFoldDB" id="A0A377J4S8"/>
<dbReference type="GO" id="GO:0016787">
    <property type="term" value="F:hydrolase activity"/>
    <property type="evidence" value="ECO:0007669"/>
    <property type="project" value="UniProtKB-KW"/>
</dbReference>
<dbReference type="RefSeq" id="WP_181814204.1">
    <property type="nucleotide sequence ID" value="NZ_UGHV01000001.1"/>
</dbReference>
<dbReference type="PANTHER" id="PTHR43344">
    <property type="entry name" value="PHOSPHOSERINE PHOSPHATASE"/>
    <property type="match status" value="1"/>
</dbReference>
<dbReference type="InterPro" id="IPR050582">
    <property type="entry name" value="HAD-like_SerB"/>
</dbReference>
<dbReference type="Gene3D" id="1.20.1440.100">
    <property type="entry name" value="SG protein - dephosphorylation function"/>
    <property type="match status" value="1"/>
</dbReference>
<evidence type="ECO:0000313" key="6">
    <source>
        <dbReference type="Proteomes" id="UP000254841"/>
    </source>
</evidence>
<keyword evidence="4" id="KW-0472">Membrane</keyword>
<feature type="transmembrane region" description="Helical" evidence="4">
    <location>
        <begin position="31"/>
        <end position="51"/>
    </location>
</feature>
<dbReference type="EMBL" id="UGHV01000001">
    <property type="protein sequence ID" value="STO97295.1"/>
    <property type="molecule type" value="Genomic_DNA"/>
</dbReference>
<evidence type="ECO:0000313" key="5">
    <source>
        <dbReference type="EMBL" id="STO97295.1"/>
    </source>
</evidence>
<dbReference type="PANTHER" id="PTHR43344:SF13">
    <property type="entry name" value="PHOSPHATASE RV3661-RELATED"/>
    <property type="match status" value="1"/>
</dbReference>
<keyword evidence="2 5" id="KW-0378">Hydrolase</keyword>
<organism evidence="5 6">
    <name type="scientific">Helicobacter canis</name>
    <dbReference type="NCBI Taxonomy" id="29419"/>
    <lineage>
        <taxon>Bacteria</taxon>
        <taxon>Pseudomonadati</taxon>
        <taxon>Campylobacterota</taxon>
        <taxon>Epsilonproteobacteria</taxon>
        <taxon>Campylobacterales</taxon>
        <taxon>Helicobacteraceae</taxon>
        <taxon>Helicobacter</taxon>
    </lineage>
</organism>